<comment type="caution">
    <text evidence="1">The sequence shown here is derived from an EMBL/GenBank/DDBJ whole genome shotgun (WGS) entry which is preliminary data.</text>
</comment>
<dbReference type="Proteomes" id="UP000663866">
    <property type="component" value="Unassembled WGS sequence"/>
</dbReference>
<accession>A0A820SEN4</accession>
<gene>
    <name evidence="1" type="ORF">OVN521_LOCUS37929</name>
</gene>
<reference evidence="1" key="1">
    <citation type="submission" date="2021-02" db="EMBL/GenBank/DDBJ databases">
        <authorList>
            <person name="Nowell W R."/>
        </authorList>
    </citation>
    <scope>NUCLEOTIDE SEQUENCE</scope>
</reference>
<name>A0A820SEN4_9BILA</name>
<feature type="non-terminal residue" evidence="1">
    <location>
        <position position="1"/>
    </location>
</feature>
<proteinExistence type="predicted"/>
<sequence>MAYSNSNEKHSATRFADLGVLPKRMLAPIEGYDKSPLVTLEEAVKPLIKIVPKVERNVFIVKQNCQEPEDDLTTDESASIMLYTYESMPHEDSLYVKLNNSLRSEQRKNLVPWFLYLRLVLTALARLPPECSTILRGVKEDLSTEYSKGKTFICEDEVLLLPARQFQVTSCLDSGNGLHIIQLKELKPPYDLLEPVSVPTSSVQSKKSSQGKSPPIAEAIGGQLTAIQLQPQIKST</sequence>
<dbReference type="EMBL" id="CAJOBG010046413">
    <property type="protein sequence ID" value="CAF4451952.1"/>
    <property type="molecule type" value="Genomic_DNA"/>
</dbReference>
<evidence type="ECO:0000313" key="1">
    <source>
        <dbReference type="EMBL" id="CAF4451952.1"/>
    </source>
</evidence>
<organism evidence="1 2">
    <name type="scientific">Rotaria magnacalcarata</name>
    <dbReference type="NCBI Taxonomy" id="392030"/>
    <lineage>
        <taxon>Eukaryota</taxon>
        <taxon>Metazoa</taxon>
        <taxon>Spiralia</taxon>
        <taxon>Gnathifera</taxon>
        <taxon>Rotifera</taxon>
        <taxon>Eurotatoria</taxon>
        <taxon>Bdelloidea</taxon>
        <taxon>Philodinida</taxon>
        <taxon>Philodinidae</taxon>
        <taxon>Rotaria</taxon>
    </lineage>
</organism>
<keyword evidence="2" id="KW-1185">Reference proteome</keyword>
<dbReference type="AlphaFoldDB" id="A0A820SEN4"/>
<dbReference type="SUPFAM" id="SSF56399">
    <property type="entry name" value="ADP-ribosylation"/>
    <property type="match status" value="1"/>
</dbReference>
<dbReference type="Gene3D" id="3.90.176.10">
    <property type="entry name" value="Toxin ADP-ribosyltransferase, Chain A, domain 1"/>
    <property type="match status" value="1"/>
</dbReference>
<protein>
    <submittedName>
        <fullName evidence="1">Uncharacterized protein</fullName>
    </submittedName>
</protein>
<evidence type="ECO:0000313" key="2">
    <source>
        <dbReference type="Proteomes" id="UP000663866"/>
    </source>
</evidence>